<evidence type="ECO:0000256" key="5">
    <source>
        <dbReference type="SAM" id="Phobius"/>
    </source>
</evidence>
<feature type="transmembrane region" description="Helical" evidence="5">
    <location>
        <begin position="237"/>
        <end position="259"/>
    </location>
</feature>
<keyword evidence="7" id="KW-1185">Reference proteome</keyword>
<proteinExistence type="predicted"/>
<feature type="transmembrane region" description="Helical" evidence="5">
    <location>
        <begin position="194"/>
        <end position="216"/>
    </location>
</feature>
<dbReference type="PANTHER" id="PTHR10283">
    <property type="entry name" value="SOLUTE CARRIER FAMILY 13 MEMBER"/>
    <property type="match status" value="1"/>
</dbReference>
<organism evidence="6 7">
    <name type="scientific">Nibrella viscosa</name>
    <dbReference type="NCBI Taxonomy" id="1084524"/>
    <lineage>
        <taxon>Bacteria</taxon>
        <taxon>Pseudomonadati</taxon>
        <taxon>Bacteroidota</taxon>
        <taxon>Cytophagia</taxon>
        <taxon>Cytophagales</taxon>
        <taxon>Spirosomataceae</taxon>
        <taxon>Nibrella</taxon>
    </lineage>
</organism>
<evidence type="ECO:0000313" key="7">
    <source>
        <dbReference type="Proteomes" id="UP001500936"/>
    </source>
</evidence>
<dbReference type="EMBL" id="BAABHB010000002">
    <property type="protein sequence ID" value="GAA4399808.1"/>
    <property type="molecule type" value="Genomic_DNA"/>
</dbReference>
<feature type="transmembrane region" description="Helical" evidence="5">
    <location>
        <begin position="353"/>
        <end position="372"/>
    </location>
</feature>
<sequence length="500" mass="53802">MPDAPSVGIAFETDRIRSLVEQTLKNIQLSKQLVALICVALALATFFLNPLGIKPEAAKVIAIAVLMIGLWVTEAMPMPAVALLPLVLFPLVGVAPIDVTASSYANPVVFLFMGGFMLGLAIEKWNLHRRIALNIVRATGTSGDRIILGFIIATGLISMWLSNTATTMMMFPIALSVVKVIGENHSNKQGVSHFAMSIMIAIALASNFGGIATLIGTPPNVAYAGFINKKYGTTIPFADWFLVCAPLSGLLLYFLYLVMVKWLYPNGMKSDETTQGVINREITALGAYTTPEKRVFAVFLCTATLWMTKDLVNRLGLVKLDDNMIAILAGTSLFIIPSGQADKPLLDWADTKNMAWGILLLFGGGIALAGALEKAGLIEQLGQWFAGFGLNPLLLIFLVTLVSLFISEVMSNVAQVIVFAPVVTGLAEAMHMNPLLLGIPMTLAASCASMLPMGTPPNAIAFSSGYIKLKDMTRVGFVMNIISVILITLFCWLLLPVVFE</sequence>
<feature type="transmembrane region" description="Helical" evidence="5">
    <location>
        <begin position="295"/>
        <end position="312"/>
    </location>
</feature>
<feature type="transmembrane region" description="Helical" evidence="5">
    <location>
        <begin position="475"/>
        <end position="499"/>
    </location>
</feature>
<feature type="transmembrane region" description="Helical" evidence="5">
    <location>
        <begin position="324"/>
        <end position="341"/>
    </location>
</feature>
<feature type="transmembrane region" description="Helical" evidence="5">
    <location>
        <begin position="146"/>
        <end position="174"/>
    </location>
</feature>
<keyword evidence="4 5" id="KW-0472">Membrane</keyword>
<name>A0ABP8K3U6_9BACT</name>
<feature type="transmembrane region" description="Helical" evidence="5">
    <location>
        <begin position="103"/>
        <end position="125"/>
    </location>
</feature>
<reference evidence="7" key="1">
    <citation type="journal article" date="2019" name="Int. J. Syst. Evol. Microbiol.">
        <title>The Global Catalogue of Microorganisms (GCM) 10K type strain sequencing project: providing services to taxonomists for standard genome sequencing and annotation.</title>
        <authorList>
            <consortium name="The Broad Institute Genomics Platform"/>
            <consortium name="The Broad Institute Genome Sequencing Center for Infectious Disease"/>
            <person name="Wu L."/>
            <person name="Ma J."/>
        </authorList>
    </citation>
    <scope>NUCLEOTIDE SEQUENCE [LARGE SCALE GENOMIC DNA]</scope>
    <source>
        <strain evidence="7">JCM 17925</strain>
    </source>
</reference>
<accession>A0ABP8K3U6</accession>
<evidence type="ECO:0000256" key="2">
    <source>
        <dbReference type="ARBA" id="ARBA00022692"/>
    </source>
</evidence>
<comment type="subcellular location">
    <subcellularLocation>
        <location evidence="1">Membrane</location>
        <topology evidence="1">Multi-pass membrane protein</topology>
    </subcellularLocation>
</comment>
<dbReference type="PANTHER" id="PTHR10283:SF82">
    <property type="entry name" value="SOLUTE CARRIER FAMILY 13 MEMBER 2"/>
    <property type="match status" value="1"/>
</dbReference>
<protein>
    <submittedName>
        <fullName evidence="6">SLC13 family permease</fullName>
    </submittedName>
</protein>
<feature type="transmembrane region" description="Helical" evidence="5">
    <location>
        <begin position="412"/>
        <end position="429"/>
    </location>
</feature>
<dbReference type="Pfam" id="PF00939">
    <property type="entry name" value="Na_sulph_symp"/>
    <property type="match status" value="1"/>
</dbReference>
<evidence type="ECO:0000313" key="6">
    <source>
        <dbReference type="EMBL" id="GAA4399808.1"/>
    </source>
</evidence>
<feature type="transmembrane region" description="Helical" evidence="5">
    <location>
        <begin position="57"/>
        <end position="73"/>
    </location>
</feature>
<feature type="transmembrane region" description="Helical" evidence="5">
    <location>
        <begin position="33"/>
        <end position="51"/>
    </location>
</feature>
<feature type="transmembrane region" description="Helical" evidence="5">
    <location>
        <begin position="384"/>
        <end position="406"/>
    </location>
</feature>
<dbReference type="Proteomes" id="UP001500936">
    <property type="component" value="Unassembled WGS sequence"/>
</dbReference>
<evidence type="ECO:0000256" key="3">
    <source>
        <dbReference type="ARBA" id="ARBA00022989"/>
    </source>
</evidence>
<dbReference type="CDD" id="cd01115">
    <property type="entry name" value="SLC13_permease"/>
    <property type="match status" value="1"/>
</dbReference>
<evidence type="ECO:0000256" key="1">
    <source>
        <dbReference type="ARBA" id="ARBA00004141"/>
    </source>
</evidence>
<dbReference type="InterPro" id="IPR001898">
    <property type="entry name" value="SLC13A/DASS"/>
</dbReference>
<gene>
    <name evidence="6" type="ORF">GCM10023187_12260</name>
</gene>
<evidence type="ECO:0000256" key="4">
    <source>
        <dbReference type="ARBA" id="ARBA00023136"/>
    </source>
</evidence>
<dbReference type="NCBIfam" id="TIGR00785">
    <property type="entry name" value="dass"/>
    <property type="match status" value="1"/>
</dbReference>
<keyword evidence="3 5" id="KW-1133">Transmembrane helix</keyword>
<comment type="caution">
    <text evidence="6">The sequence shown here is derived from an EMBL/GenBank/DDBJ whole genome shotgun (WGS) entry which is preliminary data.</text>
</comment>
<keyword evidence="2 5" id="KW-0812">Transmembrane</keyword>